<dbReference type="EMBL" id="JAGDFM010000898">
    <property type="protein sequence ID" value="KAG7375853.1"/>
    <property type="molecule type" value="Genomic_DNA"/>
</dbReference>
<organism evidence="2 3">
    <name type="scientific">Phytophthora pseudosyringae</name>
    <dbReference type="NCBI Taxonomy" id="221518"/>
    <lineage>
        <taxon>Eukaryota</taxon>
        <taxon>Sar</taxon>
        <taxon>Stramenopiles</taxon>
        <taxon>Oomycota</taxon>
        <taxon>Peronosporomycetes</taxon>
        <taxon>Peronosporales</taxon>
        <taxon>Peronosporaceae</taxon>
        <taxon>Phytophthora</taxon>
    </lineage>
</organism>
<sequence>MHSMYDSACSDVDFASPDEEDEEGIRPTRRLVFQFAASFSTLGAAKAGIDTFDASVYKFSHNYGKKGHGERVYKCVSHPECAKRLRLAKDGDAGFKVEHAGTHDGEVINVKKKGIHGAFRQEVGDILLGCGRRSASRLCENGMLQFPGCTNFYRILFNSRITRHT</sequence>
<keyword evidence="3" id="KW-1185">Reference proteome</keyword>
<dbReference type="AlphaFoldDB" id="A0A8T1V681"/>
<proteinExistence type="predicted"/>
<accession>A0A8T1V681</accession>
<protein>
    <submittedName>
        <fullName evidence="2">Uncharacterized protein</fullName>
    </submittedName>
</protein>
<dbReference type="Proteomes" id="UP000694044">
    <property type="component" value="Unassembled WGS sequence"/>
</dbReference>
<dbReference type="OrthoDB" id="127296at2759"/>
<evidence type="ECO:0000313" key="3">
    <source>
        <dbReference type="Proteomes" id="UP000694044"/>
    </source>
</evidence>
<reference evidence="2" key="1">
    <citation type="submission" date="2021-02" db="EMBL/GenBank/DDBJ databases">
        <authorList>
            <person name="Palmer J.M."/>
        </authorList>
    </citation>
    <scope>NUCLEOTIDE SEQUENCE</scope>
    <source>
        <strain evidence="2">SCRP734</strain>
    </source>
</reference>
<comment type="caution">
    <text evidence="2">The sequence shown here is derived from an EMBL/GenBank/DDBJ whole genome shotgun (WGS) entry which is preliminary data.</text>
</comment>
<feature type="region of interest" description="Disordered" evidence="1">
    <location>
        <begin position="1"/>
        <end position="23"/>
    </location>
</feature>
<name>A0A8T1V681_9STRA</name>
<evidence type="ECO:0000256" key="1">
    <source>
        <dbReference type="SAM" id="MobiDB-lite"/>
    </source>
</evidence>
<gene>
    <name evidence="2" type="ORF">PHYPSEUDO_014978</name>
</gene>
<evidence type="ECO:0000313" key="2">
    <source>
        <dbReference type="EMBL" id="KAG7375853.1"/>
    </source>
</evidence>